<dbReference type="GO" id="GO:0003341">
    <property type="term" value="P:cilium movement"/>
    <property type="evidence" value="ECO:0007669"/>
    <property type="project" value="InterPro"/>
</dbReference>
<sequence>MRSISPSPGVGPDSVSQHVRSKRSLSQSRQQGPSLSAGGGRPRPASAALSAQRTSRDVSFLSQQIHEALQQHSRLEEERQKQLVQYRRHLRTLCDENATLRNIIHAGESRRRDVLAAEASGLVTTNGGCAHPSSMGRGPATVTEAEMEILSQRIHLARQRHNRALHDICATEAALSAEVKAQESLMEQSEATLDPMKSLMGANRSVYLRIMRLEQLMNNLLTKQRTAGVLLSNYRHHLSTLQREATQYDVQQKLLDKEYANRHRDHLQLIQLYDKARAAYATATGDLQALRTSASRMQKLKEKALRHKRREVERELVAAQHQERRVVDLQQQLEEETQSLEAAENRKAQLEWQRINSNAPLTRRRSFMASPEGSAGPSEEEDNNGMSTTGADERAAAYEVAFRDMMRFAKVSTLDDLVKAYQAEIDQQNRLQHELDHVRETQAALQQEVQQLREWEKQTKYCVGAGTRLLAEGPAPVVAGTTSSHLMERELQTFVRETTTSLVAHVGANEASQSILRGVAERVNRLAELVAHYRSDVQVAPIQFTPDLTKRSSTLPLHIAVLAQKLLALAVDTAGAADLRPFPTTAPVTASNDPVAAVISSTQQLVIPANNRRVSSTHDSAGGRRGRAAADVAGISSTTARALLYSHGAAHGGRESHAPSSTQGRRKSFSAAGAGFIEGQEREEDVSLVTVVGKPSPGGRVLDFDDASTDTSEAYSSPADGGDAGGNGGEVTGDSETHSKTAASTRGGGRLSLPRSRLAKAAGSGALQAHAQARAKEMEDDQEDPLRREEVKRMSAQIRDRQKLKAAKNARHV</sequence>
<feature type="compositionally biased region" description="Basic residues" evidence="2">
    <location>
        <begin position="804"/>
        <end position="813"/>
    </location>
</feature>
<accession>A0A836IDS8</accession>
<dbReference type="InterPro" id="IPR033192">
    <property type="entry name" value="ODAD3"/>
</dbReference>
<dbReference type="GO" id="GO:0097542">
    <property type="term" value="C:ciliary tip"/>
    <property type="evidence" value="ECO:0007669"/>
    <property type="project" value="TreeGrafter"/>
</dbReference>
<dbReference type="GO" id="GO:0035253">
    <property type="term" value="C:ciliary rootlet"/>
    <property type="evidence" value="ECO:0007669"/>
    <property type="project" value="TreeGrafter"/>
</dbReference>
<feature type="compositionally biased region" description="Basic and acidic residues" evidence="2">
    <location>
        <begin position="784"/>
        <end position="803"/>
    </location>
</feature>
<dbReference type="GO" id="GO:0036064">
    <property type="term" value="C:ciliary basal body"/>
    <property type="evidence" value="ECO:0007669"/>
    <property type="project" value="TreeGrafter"/>
</dbReference>
<keyword evidence="1" id="KW-0175">Coiled coil</keyword>
<dbReference type="KEGG" id="phet:94293666"/>
<dbReference type="Proteomes" id="UP000674318">
    <property type="component" value="Chromosome 10"/>
</dbReference>
<feature type="compositionally biased region" description="Low complexity" evidence="2">
    <location>
        <begin position="1"/>
        <end position="16"/>
    </location>
</feature>
<dbReference type="AlphaFoldDB" id="A0A836IDS8"/>
<dbReference type="PANTHER" id="PTHR46518:SF1">
    <property type="entry name" value="OUTER DYNEIN ARM-DOCKING COMPLEX SUBUNIT 3"/>
    <property type="match status" value="1"/>
</dbReference>
<evidence type="ECO:0000313" key="3">
    <source>
        <dbReference type="EMBL" id="KAG5510329.1"/>
    </source>
</evidence>
<dbReference type="RefSeq" id="XP_067759070.1">
    <property type="nucleotide sequence ID" value="XM_067903589.1"/>
</dbReference>
<evidence type="ECO:0000256" key="1">
    <source>
        <dbReference type="SAM" id="Coils"/>
    </source>
</evidence>
<feature type="region of interest" description="Disordered" evidence="2">
    <location>
        <begin position="361"/>
        <end position="389"/>
    </location>
</feature>
<evidence type="ECO:0000313" key="4">
    <source>
        <dbReference type="Proteomes" id="UP000674318"/>
    </source>
</evidence>
<reference evidence="3 4" key="1">
    <citation type="submission" date="2021-02" db="EMBL/GenBank/DDBJ databases">
        <title>Porcisia hertigi Genome sequencing and assembly.</title>
        <authorList>
            <person name="Almutairi H."/>
            <person name="Gatherer D."/>
        </authorList>
    </citation>
    <scope>NUCLEOTIDE SEQUENCE [LARGE SCALE GENOMIC DNA]</scope>
    <source>
        <strain evidence="3 4">C119</strain>
    </source>
</reference>
<feature type="coiled-coil region" evidence="1">
    <location>
        <begin position="302"/>
        <end position="353"/>
    </location>
</feature>
<comment type="caution">
    <text evidence="3">The sequence shown here is derived from an EMBL/GenBank/DDBJ whole genome shotgun (WGS) entry which is preliminary data.</text>
</comment>
<organism evidence="3 4">
    <name type="scientific">Porcisia hertigi</name>
    <dbReference type="NCBI Taxonomy" id="2761500"/>
    <lineage>
        <taxon>Eukaryota</taxon>
        <taxon>Discoba</taxon>
        <taxon>Euglenozoa</taxon>
        <taxon>Kinetoplastea</taxon>
        <taxon>Metakinetoplastina</taxon>
        <taxon>Trypanosomatida</taxon>
        <taxon>Trypanosomatidae</taxon>
        <taxon>Leishmaniinae</taxon>
        <taxon>Porcisia</taxon>
    </lineage>
</organism>
<protein>
    <submittedName>
        <fullName evidence="3">Uncharacterized protein</fullName>
    </submittedName>
</protein>
<dbReference type="GO" id="GO:0036158">
    <property type="term" value="P:outer dynein arm assembly"/>
    <property type="evidence" value="ECO:0007669"/>
    <property type="project" value="InterPro"/>
</dbReference>
<feature type="region of interest" description="Disordered" evidence="2">
    <location>
        <begin position="1"/>
        <end position="54"/>
    </location>
</feature>
<gene>
    <name evidence="3" type="ORF">JKF63_07657</name>
</gene>
<dbReference type="PANTHER" id="PTHR46518">
    <property type="entry name" value="COILED-COIL DOMAIN-CONTAINING PROTEIN 151"/>
    <property type="match status" value="1"/>
</dbReference>
<feature type="coiled-coil region" evidence="1">
    <location>
        <begin position="58"/>
        <end position="85"/>
    </location>
</feature>
<proteinExistence type="predicted"/>
<feature type="compositionally biased region" description="Gly residues" evidence="2">
    <location>
        <begin position="722"/>
        <end position="731"/>
    </location>
</feature>
<feature type="coiled-coil region" evidence="1">
    <location>
        <begin position="428"/>
        <end position="458"/>
    </location>
</feature>
<dbReference type="OrthoDB" id="267226at2759"/>
<feature type="region of interest" description="Disordered" evidence="2">
    <location>
        <begin position="649"/>
        <end position="813"/>
    </location>
</feature>
<dbReference type="GeneID" id="94293666"/>
<dbReference type="EMBL" id="JAFJZO010000010">
    <property type="protein sequence ID" value="KAG5510329.1"/>
    <property type="molecule type" value="Genomic_DNA"/>
</dbReference>
<keyword evidence="4" id="KW-1185">Reference proteome</keyword>
<evidence type="ECO:0000256" key="2">
    <source>
        <dbReference type="SAM" id="MobiDB-lite"/>
    </source>
</evidence>
<name>A0A836IDS8_9TRYP</name>